<protein>
    <submittedName>
        <fullName evidence="1">Uncharacterized protein</fullName>
    </submittedName>
</protein>
<dbReference type="EMBL" id="LFZO01000051">
    <property type="protein sequence ID" value="KXT15753.1"/>
    <property type="molecule type" value="Genomic_DNA"/>
</dbReference>
<gene>
    <name evidence="1" type="ORF">AC579_1518</name>
</gene>
<evidence type="ECO:0000313" key="2">
    <source>
        <dbReference type="Proteomes" id="UP000073492"/>
    </source>
</evidence>
<proteinExistence type="predicted"/>
<accession>A0A139ILT8</accession>
<organism evidence="1 2">
    <name type="scientific">Pseudocercospora musae</name>
    <dbReference type="NCBI Taxonomy" id="113226"/>
    <lineage>
        <taxon>Eukaryota</taxon>
        <taxon>Fungi</taxon>
        <taxon>Dikarya</taxon>
        <taxon>Ascomycota</taxon>
        <taxon>Pezizomycotina</taxon>
        <taxon>Dothideomycetes</taxon>
        <taxon>Dothideomycetidae</taxon>
        <taxon>Mycosphaerellales</taxon>
        <taxon>Mycosphaerellaceae</taxon>
        <taxon>Pseudocercospora</taxon>
    </lineage>
</organism>
<name>A0A139ILT8_9PEZI</name>
<dbReference type="Proteomes" id="UP000073492">
    <property type="component" value="Unassembled WGS sequence"/>
</dbReference>
<keyword evidence="2" id="KW-1185">Reference proteome</keyword>
<sequence length="110" mass="12504">MEIGSDTKWYSMDMEEKAPRIAETHEIQFLSFYMHGERKLKGGRASLAASIEISHVRSCPPNLFRPVIAPFLLLGAHPLLLLFPTRYRPCNDIPNIELRHMVGILTSTLV</sequence>
<dbReference type="AlphaFoldDB" id="A0A139ILT8"/>
<comment type="caution">
    <text evidence="1">The sequence shown here is derived from an EMBL/GenBank/DDBJ whole genome shotgun (WGS) entry which is preliminary data.</text>
</comment>
<evidence type="ECO:0000313" key="1">
    <source>
        <dbReference type="EMBL" id="KXT15753.1"/>
    </source>
</evidence>
<reference evidence="1 2" key="1">
    <citation type="submission" date="2015-07" db="EMBL/GenBank/DDBJ databases">
        <title>Comparative genomics of the Sigatoka disease complex on banana suggests a link between parallel evolutionary changes in Pseudocercospora fijiensis and Pseudocercospora eumusae and increased virulence on the banana host.</title>
        <authorList>
            <person name="Chang T.-C."/>
            <person name="Salvucci A."/>
            <person name="Crous P.W."/>
            <person name="Stergiopoulos I."/>
        </authorList>
    </citation>
    <scope>NUCLEOTIDE SEQUENCE [LARGE SCALE GENOMIC DNA]</scope>
    <source>
        <strain evidence="1 2">CBS 116634</strain>
    </source>
</reference>